<dbReference type="Proteomes" id="UP000011747">
    <property type="component" value="Unassembled WGS sequence"/>
</dbReference>
<organism evidence="1 2">
    <name type="scientific">Bacillus smithii 7_3_47FAA</name>
    <dbReference type="NCBI Taxonomy" id="665952"/>
    <lineage>
        <taxon>Bacteria</taxon>
        <taxon>Bacillati</taxon>
        <taxon>Bacillota</taxon>
        <taxon>Bacilli</taxon>
        <taxon>Bacillales</taxon>
        <taxon>Bacillaceae</taxon>
        <taxon>Bacillus</taxon>
    </lineage>
</organism>
<name>G9QIQ3_9BACI</name>
<dbReference type="PATRIC" id="fig|665952.3.peg.841"/>
<dbReference type="EMBL" id="ACWF01000042">
    <property type="protein sequence ID" value="EHL78971.1"/>
    <property type="molecule type" value="Genomic_DNA"/>
</dbReference>
<dbReference type="AlphaFoldDB" id="G9QIQ3"/>
<evidence type="ECO:0000313" key="2">
    <source>
        <dbReference type="Proteomes" id="UP000011747"/>
    </source>
</evidence>
<gene>
    <name evidence="1" type="ORF">HMPREF1015_02980</name>
</gene>
<accession>G9QIQ3</accession>
<sequence length="199" mass="23373">MHFGKSWCNHVVRINENDYVNPQTANINALLNVHKGNYFKKYAMSTTLTMWSYYGLPLPKTDEGKMILLAVDSSYLGHYDDRFKDVHTAYLKLLEFEELIDLLNNTYKFEFEEIQGKYKLKSKINLNSEGYLETKLPLAELQGFFDFPIELPTKQFTLRNQFKEDIGDTYNTHSKEQLGNIISFALTGRKKFKYTYQTK</sequence>
<dbReference type="HOGENOM" id="CLU_089993_0_0_9"/>
<keyword evidence="2" id="KW-1185">Reference proteome</keyword>
<proteinExistence type="predicted"/>
<reference evidence="1 2" key="1">
    <citation type="submission" date="2011-09" db="EMBL/GenBank/DDBJ databases">
        <title>The Genome Sequence of Bacillus smithii 7_3_47FAA.</title>
        <authorList>
            <consortium name="The Broad Institute Genome Sequencing Platform"/>
            <person name="Earl A."/>
            <person name="Ward D."/>
            <person name="Feldgarden M."/>
            <person name="Gevers D."/>
            <person name="Daigneault M."/>
            <person name="Strauss J."/>
            <person name="Allen-Vercoe E."/>
            <person name="Young S.K."/>
            <person name="Zeng Q."/>
            <person name="Gargeya S."/>
            <person name="Fitzgerald M."/>
            <person name="Haas B."/>
            <person name="Abouelleil A."/>
            <person name="Alvarado L."/>
            <person name="Arachchi H.M."/>
            <person name="Berlin A."/>
            <person name="Brown A."/>
            <person name="Chapman S.B."/>
            <person name="Chen Z."/>
            <person name="Dunbar C."/>
            <person name="Freedman E."/>
            <person name="Gearin G."/>
            <person name="Goldberg J."/>
            <person name="Griggs A."/>
            <person name="Gujja S."/>
            <person name="Heiman D."/>
            <person name="Howarth C."/>
            <person name="Larson L."/>
            <person name="Lui A."/>
            <person name="MacDonald P.J.P."/>
            <person name="Montmayeur A."/>
            <person name="Murphy C."/>
            <person name="Neiman D."/>
            <person name="Pearson M."/>
            <person name="Priest M."/>
            <person name="Roberts A."/>
            <person name="Saif S."/>
            <person name="Shea T."/>
            <person name="Shenoy N."/>
            <person name="Sisk P."/>
            <person name="Stolte C."/>
            <person name="Sykes S."/>
            <person name="Wortman J."/>
            <person name="Nusbaum C."/>
            <person name="Birren B."/>
        </authorList>
    </citation>
    <scope>NUCLEOTIDE SEQUENCE [LARGE SCALE GENOMIC DNA]</scope>
    <source>
        <strain evidence="1 2">7_3_47FAA</strain>
    </source>
</reference>
<comment type="caution">
    <text evidence="1">The sequence shown here is derived from an EMBL/GenBank/DDBJ whole genome shotgun (WGS) entry which is preliminary data.</text>
</comment>
<protein>
    <submittedName>
        <fullName evidence="1">Uncharacterized protein</fullName>
    </submittedName>
</protein>
<evidence type="ECO:0000313" key="1">
    <source>
        <dbReference type="EMBL" id="EHL78971.1"/>
    </source>
</evidence>